<gene>
    <name evidence="2" type="ORF">GCM10010251_60220</name>
</gene>
<evidence type="ECO:0000313" key="3">
    <source>
        <dbReference type="Proteomes" id="UP000658320"/>
    </source>
</evidence>
<dbReference type="RefSeq" id="WP_189940895.1">
    <property type="nucleotide sequence ID" value="NZ_BMSX01000015.1"/>
</dbReference>
<dbReference type="EMBL" id="BMSX01000015">
    <property type="protein sequence ID" value="GGR35744.1"/>
    <property type="molecule type" value="Genomic_DNA"/>
</dbReference>
<evidence type="ECO:0000256" key="1">
    <source>
        <dbReference type="SAM" id="MobiDB-lite"/>
    </source>
</evidence>
<comment type="caution">
    <text evidence="2">The sequence shown here is derived from an EMBL/GenBank/DDBJ whole genome shotgun (WGS) entry which is preliminary data.</text>
</comment>
<reference evidence="2" key="2">
    <citation type="submission" date="2020-09" db="EMBL/GenBank/DDBJ databases">
        <authorList>
            <person name="Sun Q."/>
            <person name="Ohkuma M."/>
        </authorList>
    </citation>
    <scope>NUCLEOTIDE SEQUENCE</scope>
    <source>
        <strain evidence="2">JCM 4346</strain>
    </source>
</reference>
<keyword evidence="3" id="KW-1185">Reference proteome</keyword>
<sequence length="175" mass="18927">MSSSVTQATLDYLARCLDELADQFPASPDAVDLVTLTDDIGMLVHHLQHATERAQERFTAPQTVHPPERATLVRLTRATAGIAQALGTLAEALTYATTGFQREGLPDLVHSPLHNDPEVLRIMTAEKYVATRARLRQTAAALRAISTPAGPSTPRTTGLRTLPAAGPQPRQPNRH</sequence>
<protein>
    <submittedName>
        <fullName evidence="2">Uncharacterized protein</fullName>
    </submittedName>
</protein>
<name>A0A918KVT2_9ACTN</name>
<dbReference type="Proteomes" id="UP000658320">
    <property type="component" value="Unassembled WGS sequence"/>
</dbReference>
<proteinExistence type="predicted"/>
<feature type="compositionally biased region" description="Polar residues" evidence="1">
    <location>
        <begin position="149"/>
        <end position="159"/>
    </location>
</feature>
<dbReference type="AlphaFoldDB" id="A0A918KVT2"/>
<evidence type="ECO:0000313" key="2">
    <source>
        <dbReference type="EMBL" id="GGR35744.1"/>
    </source>
</evidence>
<organism evidence="2 3">
    <name type="scientific">Streptomyces aurantiogriseus</name>
    <dbReference type="NCBI Taxonomy" id="66870"/>
    <lineage>
        <taxon>Bacteria</taxon>
        <taxon>Bacillati</taxon>
        <taxon>Actinomycetota</taxon>
        <taxon>Actinomycetes</taxon>
        <taxon>Kitasatosporales</taxon>
        <taxon>Streptomycetaceae</taxon>
        <taxon>Streptomyces</taxon>
    </lineage>
</organism>
<feature type="region of interest" description="Disordered" evidence="1">
    <location>
        <begin position="143"/>
        <end position="175"/>
    </location>
</feature>
<reference evidence="2" key="1">
    <citation type="journal article" date="2014" name="Int. J. Syst. Evol. Microbiol.">
        <title>Complete genome sequence of Corynebacterium casei LMG S-19264T (=DSM 44701T), isolated from a smear-ripened cheese.</title>
        <authorList>
            <consortium name="US DOE Joint Genome Institute (JGI-PGF)"/>
            <person name="Walter F."/>
            <person name="Albersmeier A."/>
            <person name="Kalinowski J."/>
            <person name="Ruckert C."/>
        </authorList>
    </citation>
    <scope>NUCLEOTIDE SEQUENCE</scope>
    <source>
        <strain evidence="2">JCM 4346</strain>
    </source>
</reference>
<accession>A0A918KVT2</accession>